<accession>A0A5M3N1T7</accession>
<dbReference type="Gene3D" id="3.40.50.1240">
    <property type="entry name" value="Phosphoglycerate mutase-like"/>
    <property type="match status" value="1"/>
</dbReference>
<feature type="binding site" evidence="3">
    <location>
        <begin position="13"/>
        <end position="20"/>
    </location>
    <ligand>
        <name>substrate</name>
    </ligand>
</feature>
<dbReference type="GO" id="GO:0004331">
    <property type="term" value="F:fructose-2,6-bisphosphate 2-phosphatase activity"/>
    <property type="evidence" value="ECO:0007669"/>
    <property type="project" value="TreeGrafter"/>
</dbReference>
<dbReference type="GeneID" id="19209949"/>
<sequence>MSSSLLARVFIVRHGETAWNKDNRMQGWLDIPLNDLGISQARLTAEALKDTPLDRAFTSDLQRASKTAEIILEHHPGVRLEKHQWLRERFLAELQGQIAPARNRNPSGMIETSKAVAERSTKGWEQYIVEYIKSCSANSSVDGRCRYILVTSHGGLISRLVRKLLLTKAVRWRPGPEESGEAPQMPDRVANASISIVDFTLEQLESGESSIQGTLVQYSDTKHLAGTVVHETNADMAAPA</sequence>
<feature type="active site" description="Tele-phosphohistidine intermediate" evidence="2">
    <location>
        <position position="14"/>
    </location>
</feature>
<evidence type="ECO:0000313" key="4">
    <source>
        <dbReference type="EMBL" id="EIW84875.1"/>
    </source>
</evidence>
<evidence type="ECO:0000256" key="1">
    <source>
        <dbReference type="ARBA" id="ARBA00022801"/>
    </source>
</evidence>
<gene>
    <name evidence="4" type="ORF">CONPUDRAFT_79625</name>
</gene>
<dbReference type="GO" id="GO:0005829">
    <property type="term" value="C:cytosol"/>
    <property type="evidence" value="ECO:0007669"/>
    <property type="project" value="TreeGrafter"/>
</dbReference>
<keyword evidence="1" id="KW-0378">Hydrolase</keyword>
<dbReference type="GO" id="GO:0045820">
    <property type="term" value="P:negative regulation of glycolytic process"/>
    <property type="evidence" value="ECO:0007669"/>
    <property type="project" value="TreeGrafter"/>
</dbReference>
<dbReference type="GO" id="GO:0043456">
    <property type="term" value="P:regulation of pentose-phosphate shunt"/>
    <property type="evidence" value="ECO:0007669"/>
    <property type="project" value="TreeGrafter"/>
</dbReference>
<feature type="active site" description="Proton donor/acceptor" evidence="2">
    <location>
        <position position="88"/>
    </location>
</feature>
<dbReference type="KEGG" id="cput:CONPUDRAFT_79625"/>
<reference evidence="5" key="1">
    <citation type="journal article" date="2012" name="Science">
        <title>The Paleozoic origin of enzymatic lignin decomposition reconstructed from 31 fungal genomes.</title>
        <authorList>
            <person name="Floudas D."/>
            <person name="Binder M."/>
            <person name="Riley R."/>
            <person name="Barry K."/>
            <person name="Blanchette R.A."/>
            <person name="Henrissat B."/>
            <person name="Martinez A.T."/>
            <person name="Otillar R."/>
            <person name="Spatafora J.W."/>
            <person name="Yadav J.S."/>
            <person name="Aerts A."/>
            <person name="Benoit I."/>
            <person name="Boyd A."/>
            <person name="Carlson A."/>
            <person name="Copeland A."/>
            <person name="Coutinho P.M."/>
            <person name="de Vries R.P."/>
            <person name="Ferreira P."/>
            <person name="Findley K."/>
            <person name="Foster B."/>
            <person name="Gaskell J."/>
            <person name="Glotzer D."/>
            <person name="Gorecki P."/>
            <person name="Heitman J."/>
            <person name="Hesse C."/>
            <person name="Hori C."/>
            <person name="Igarashi K."/>
            <person name="Jurgens J.A."/>
            <person name="Kallen N."/>
            <person name="Kersten P."/>
            <person name="Kohler A."/>
            <person name="Kuees U."/>
            <person name="Kumar T.K.A."/>
            <person name="Kuo A."/>
            <person name="LaButti K."/>
            <person name="Larrondo L.F."/>
            <person name="Lindquist E."/>
            <person name="Ling A."/>
            <person name="Lombard V."/>
            <person name="Lucas S."/>
            <person name="Lundell T."/>
            <person name="Martin R."/>
            <person name="McLaughlin D.J."/>
            <person name="Morgenstern I."/>
            <person name="Morin E."/>
            <person name="Murat C."/>
            <person name="Nagy L.G."/>
            <person name="Nolan M."/>
            <person name="Ohm R.A."/>
            <person name="Patyshakuliyeva A."/>
            <person name="Rokas A."/>
            <person name="Ruiz-Duenas F.J."/>
            <person name="Sabat G."/>
            <person name="Salamov A."/>
            <person name="Samejima M."/>
            <person name="Schmutz J."/>
            <person name="Slot J.C."/>
            <person name="St John F."/>
            <person name="Stenlid J."/>
            <person name="Sun H."/>
            <person name="Sun S."/>
            <person name="Syed K."/>
            <person name="Tsang A."/>
            <person name="Wiebenga A."/>
            <person name="Young D."/>
            <person name="Pisabarro A."/>
            <person name="Eastwood D.C."/>
            <person name="Martin F."/>
            <person name="Cullen D."/>
            <person name="Grigoriev I.V."/>
            <person name="Hibbett D.S."/>
        </authorList>
    </citation>
    <scope>NUCLEOTIDE SEQUENCE [LARGE SCALE GENOMIC DNA]</scope>
    <source>
        <strain evidence="5">RWD-64-598 SS2</strain>
    </source>
</reference>
<protein>
    <submittedName>
        <fullName evidence="4">Phosphoglycerate mutase-like protein</fullName>
    </submittedName>
</protein>
<dbReference type="Proteomes" id="UP000053558">
    <property type="component" value="Unassembled WGS sequence"/>
</dbReference>
<dbReference type="Pfam" id="PF00300">
    <property type="entry name" value="His_Phos_1"/>
    <property type="match status" value="1"/>
</dbReference>
<dbReference type="RefSeq" id="XP_007764244.1">
    <property type="nucleotide sequence ID" value="XM_007766054.1"/>
</dbReference>
<dbReference type="InterPro" id="IPR013078">
    <property type="entry name" value="His_Pase_superF_clade-1"/>
</dbReference>
<dbReference type="SUPFAM" id="SSF53254">
    <property type="entry name" value="Phosphoglycerate mutase-like"/>
    <property type="match status" value="1"/>
</dbReference>
<dbReference type="PROSITE" id="PS00175">
    <property type="entry name" value="PG_MUTASE"/>
    <property type="match status" value="1"/>
</dbReference>
<evidence type="ECO:0000313" key="5">
    <source>
        <dbReference type="Proteomes" id="UP000053558"/>
    </source>
</evidence>
<organism evidence="4 5">
    <name type="scientific">Coniophora puteana (strain RWD-64-598)</name>
    <name type="common">Brown rot fungus</name>
    <dbReference type="NCBI Taxonomy" id="741705"/>
    <lineage>
        <taxon>Eukaryota</taxon>
        <taxon>Fungi</taxon>
        <taxon>Dikarya</taxon>
        <taxon>Basidiomycota</taxon>
        <taxon>Agaricomycotina</taxon>
        <taxon>Agaricomycetes</taxon>
        <taxon>Agaricomycetidae</taxon>
        <taxon>Boletales</taxon>
        <taxon>Coniophorineae</taxon>
        <taxon>Coniophoraceae</taxon>
        <taxon>Coniophora</taxon>
    </lineage>
</organism>
<evidence type="ECO:0000256" key="3">
    <source>
        <dbReference type="PIRSR" id="PIRSR613078-2"/>
    </source>
</evidence>
<keyword evidence="5" id="KW-1185">Reference proteome</keyword>
<dbReference type="OMA" id="DANNERW"/>
<proteinExistence type="predicted"/>
<dbReference type="CDD" id="cd07067">
    <property type="entry name" value="HP_PGM_like"/>
    <property type="match status" value="1"/>
</dbReference>
<dbReference type="PANTHER" id="PTHR46517:SF1">
    <property type="entry name" value="FRUCTOSE-2,6-BISPHOSPHATASE TIGAR"/>
    <property type="match status" value="1"/>
</dbReference>
<dbReference type="InterPro" id="IPR051695">
    <property type="entry name" value="Phosphoglycerate_Mutase"/>
</dbReference>
<evidence type="ECO:0000256" key="2">
    <source>
        <dbReference type="PIRSR" id="PIRSR613078-1"/>
    </source>
</evidence>
<dbReference type="PANTHER" id="PTHR46517">
    <property type="entry name" value="FRUCTOSE-2,6-BISPHOSPHATASE TIGAR"/>
    <property type="match status" value="1"/>
</dbReference>
<dbReference type="OrthoDB" id="354304at2759"/>
<feature type="binding site" evidence="3">
    <location>
        <position position="63"/>
    </location>
    <ligand>
        <name>substrate</name>
    </ligand>
</feature>
<comment type="caution">
    <text evidence="4">The sequence shown here is derived from an EMBL/GenBank/DDBJ whole genome shotgun (WGS) entry which is preliminary data.</text>
</comment>
<name>A0A5M3N1T7_CONPW</name>
<dbReference type="InterPro" id="IPR001345">
    <property type="entry name" value="PG/BPGM_mutase_AS"/>
</dbReference>
<dbReference type="EMBL" id="JH711574">
    <property type="protein sequence ID" value="EIW84875.1"/>
    <property type="molecule type" value="Genomic_DNA"/>
</dbReference>
<dbReference type="SMART" id="SM00855">
    <property type="entry name" value="PGAM"/>
    <property type="match status" value="1"/>
</dbReference>
<dbReference type="AlphaFoldDB" id="A0A5M3N1T7"/>
<dbReference type="InterPro" id="IPR029033">
    <property type="entry name" value="His_PPase_superfam"/>
</dbReference>